<sequence>MDYDTFDTDIFSEINDMPGEIYDVIEYKEEGEDDKKFDVESYINGKLDY</sequence>
<accession>M4QPV7</accession>
<name>M4QPV7_9CAUD</name>
<dbReference type="GeneID" id="15011095"/>
<reference evidence="1 2" key="1">
    <citation type="submission" date="2010-10" db="EMBL/GenBank/DDBJ databases">
        <title>The Genome Sequence of Synechococcus phage S-SKS1.</title>
        <authorList>
            <consortium name="The Broad Institute Genome Sequencing Platform"/>
            <person name="Henn M.R."/>
            <person name="Clokie M."/>
            <person name="Levin J."/>
            <person name="Malboeuf C."/>
            <person name="Casali M."/>
            <person name="Russ C."/>
            <person name="Lennon N."/>
            <person name="Chapman S.B."/>
            <person name="Erlich R."/>
            <person name="Young S.K."/>
            <person name="Yandava C."/>
            <person name="Zeng Q."/>
            <person name="Alvarado L."/>
            <person name="Anderson S."/>
            <person name="Berlin A."/>
            <person name="Chen Z."/>
            <person name="Freedman E."/>
            <person name="Gellesch M."/>
            <person name="Goldberg J."/>
            <person name="Green L."/>
            <person name="Griggs A."/>
            <person name="Gujja S."/>
            <person name="Heilman E.R."/>
            <person name="Heiman D."/>
            <person name="Hollinger A."/>
            <person name="Howarth C."/>
            <person name="Larson L."/>
            <person name="Mehta T."/>
            <person name="Pearson M."/>
            <person name="Roberts A."/>
            <person name="Ryan E."/>
            <person name="Saif S."/>
            <person name="Shea T."/>
            <person name="Shenoy N."/>
            <person name="Sisk P."/>
            <person name="Stolte C."/>
            <person name="Sykes S."/>
            <person name="White J."/>
            <person name="Haas B."/>
            <person name="Nusbaum C."/>
            <person name="Birren B."/>
        </authorList>
    </citation>
    <scope>NUCLEOTIDE SEQUENCE [LARGE SCALE GENOMIC DNA]</scope>
</reference>
<dbReference type="Proteomes" id="UP000201252">
    <property type="component" value="Segment"/>
</dbReference>
<dbReference type="RefSeq" id="YP_007674542.1">
    <property type="nucleotide sequence ID" value="NC_020851.1"/>
</dbReference>
<evidence type="ECO:0000313" key="1">
    <source>
        <dbReference type="EMBL" id="AGH31690.1"/>
    </source>
</evidence>
<evidence type="ECO:0000313" key="2">
    <source>
        <dbReference type="Proteomes" id="UP000201252"/>
    </source>
</evidence>
<organism evidence="1 2">
    <name type="scientific">Synechococcus phage S-SKS1</name>
    <dbReference type="NCBI Taxonomy" id="754042"/>
    <lineage>
        <taxon>Viruses</taxon>
        <taxon>Duplodnaviria</taxon>
        <taxon>Heunggongvirae</taxon>
        <taxon>Uroviricota</taxon>
        <taxon>Caudoviricetes</taxon>
        <taxon>Llyrvirus</taxon>
        <taxon>Llyrvirus SSKS1</taxon>
    </lineage>
</organism>
<proteinExistence type="predicted"/>
<keyword evidence="2" id="KW-1185">Reference proteome</keyword>
<dbReference type="EMBL" id="HQ633071">
    <property type="protein sequence ID" value="AGH31690.1"/>
    <property type="molecule type" value="Genomic_DNA"/>
</dbReference>
<protein>
    <submittedName>
        <fullName evidence="1">Uncharacterized protein</fullName>
    </submittedName>
</protein>
<dbReference type="KEGG" id="vg:15011095"/>
<gene>
    <name evidence="1" type="ORF">SWZG_00184</name>
</gene>